<comment type="caution">
    <text evidence="3">The sequence shown here is derived from an EMBL/GenBank/DDBJ whole genome shotgun (WGS) entry which is preliminary data.</text>
</comment>
<gene>
    <name evidence="3" type="ORF">CAG72_02600</name>
</gene>
<dbReference type="PANTHER" id="PTHR11019">
    <property type="entry name" value="HTH-TYPE TRANSCRIPTIONAL REGULATOR NIMR"/>
    <property type="match status" value="1"/>
</dbReference>
<dbReference type="InterPro" id="IPR035965">
    <property type="entry name" value="PAS-like_dom_sf"/>
</dbReference>
<dbReference type="InterPro" id="IPR018060">
    <property type="entry name" value="HTH_AraC"/>
</dbReference>
<evidence type="ECO:0000256" key="2">
    <source>
        <dbReference type="ARBA" id="ARBA00023163"/>
    </source>
</evidence>
<accession>A0A7X4XWY6</accession>
<dbReference type="GO" id="GO:0003700">
    <property type="term" value="F:DNA-binding transcription factor activity"/>
    <property type="evidence" value="ECO:0007669"/>
    <property type="project" value="InterPro"/>
</dbReference>
<evidence type="ECO:0000313" key="3">
    <source>
        <dbReference type="EMBL" id="NAW64096.1"/>
    </source>
</evidence>
<reference evidence="3 4" key="1">
    <citation type="submission" date="2017-05" db="EMBL/GenBank/DDBJ databases">
        <title>High clonality and local adaptation shapes Vibrionaceae linages within an endangered oasis.</title>
        <authorList>
            <person name="Vazquez-Rosas-Landa M."/>
        </authorList>
    </citation>
    <scope>NUCLEOTIDE SEQUENCE [LARGE SCALE GENOMIC DNA]</scope>
    <source>
        <strain evidence="3 4">P46_P4S1P180</strain>
    </source>
</reference>
<sequence>MNIEYFFQNPMIPFPEGYLVVKNKKHQIVACNEAHQKLAGKHEHAQLLGLTDNDLPWRSYANLYQMYEKDIMRGRQYSLRLPLIDVSGCVHQLYIKKRVILDQHGLIAGTMTHALSMSSSENEYMVTTQFAAIEQISRLKDKRLFKVCKRLLLNPQCDLPIEQYAADVGMTSRSLSRLFKSELGECFSQMRRLIRVYLSIPQLLHGRRPSQVALDFGYQSQASYSTVFKQITGLSPGGYVKAHSHQ</sequence>
<dbReference type="SUPFAM" id="SSF55785">
    <property type="entry name" value="PYP-like sensor domain (PAS domain)"/>
    <property type="match status" value="1"/>
</dbReference>
<dbReference type="Gene3D" id="1.10.10.60">
    <property type="entry name" value="Homeodomain-like"/>
    <property type="match status" value="2"/>
</dbReference>
<organism evidence="3 4">
    <name type="scientific">Photobacterium halotolerans</name>
    <dbReference type="NCBI Taxonomy" id="265726"/>
    <lineage>
        <taxon>Bacteria</taxon>
        <taxon>Pseudomonadati</taxon>
        <taxon>Pseudomonadota</taxon>
        <taxon>Gammaproteobacteria</taxon>
        <taxon>Vibrionales</taxon>
        <taxon>Vibrionaceae</taxon>
        <taxon>Photobacterium</taxon>
    </lineage>
</organism>
<dbReference type="GO" id="GO:0043565">
    <property type="term" value="F:sequence-specific DNA binding"/>
    <property type="evidence" value="ECO:0007669"/>
    <property type="project" value="InterPro"/>
</dbReference>
<dbReference type="Proteomes" id="UP000465712">
    <property type="component" value="Unassembled WGS sequence"/>
</dbReference>
<dbReference type="PANTHER" id="PTHR11019:SF159">
    <property type="entry name" value="TRANSCRIPTIONAL REGULATOR-RELATED"/>
    <property type="match status" value="1"/>
</dbReference>
<dbReference type="SMART" id="SM00342">
    <property type="entry name" value="HTH_ARAC"/>
    <property type="match status" value="1"/>
</dbReference>
<proteinExistence type="predicted"/>
<dbReference type="Pfam" id="PF12833">
    <property type="entry name" value="HTH_18"/>
    <property type="match status" value="1"/>
</dbReference>
<dbReference type="SUPFAM" id="SSF46689">
    <property type="entry name" value="Homeodomain-like"/>
    <property type="match status" value="2"/>
</dbReference>
<dbReference type="InterPro" id="IPR009057">
    <property type="entry name" value="Homeodomain-like_sf"/>
</dbReference>
<name>A0A7X4XWY6_9GAMM</name>
<dbReference type="OrthoDB" id="5949386at2"/>
<evidence type="ECO:0000313" key="4">
    <source>
        <dbReference type="Proteomes" id="UP000465712"/>
    </source>
</evidence>
<dbReference type="PROSITE" id="PS01124">
    <property type="entry name" value="HTH_ARAC_FAMILY_2"/>
    <property type="match status" value="1"/>
</dbReference>
<dbReference type="EMBL" id="WXWW01000044">
    <property type="protein sequence ID" value="NAW64096.1"/>
    <property type="molecule type" value="Genomic_DNA"/>
</dbReference>
<keyword evidence="2" id="KW-0804">Transcription</keyword>
<keyword evidence="1" id="KW-0805">Transcription regulation</keyword>
<evidence type="ECO:0000256" key="1">
    <source>
        <dbReference type="ARBA" id="ARBA00023015"/>
    </source>
</evidence>
<protein>
    <submittedName>
        <fullName evidence="3">Helix-turn-helix domain-containing protein</fullName>
    </submittedName>
</protein>
<dbReference type="AlphaFoldDB" id="A0A7X4XWY6"/>
<dbReference type="RefSeq" id="WP_161442655.1">
    <property type="nucleotide sequence ID" value="NZ_WXWU01000058.1"/>
</dbReference>